<organism evidence="2 3">
    <name type="scientific">Belliella alkalica</name>
    <dbReference type="NCBI Taxonomy" id="1730871"/>
    <lineage>
        <taxon>Bacteria</taxon>
        <taxon>Pseudomonadati</taxon>
        <taxon>Bacteroidota</taxon>
        <taxon>Cytophagia</taxon>
        <taxon>Cytophagales</taxon>
        <taxon>Cyclobacteriaceae</taxon>
        <taxon>Belliella</taxon>
    </lineage>
</organism>
<reference evidence="2" key="1">
    <citation type="submission" date="2022-03" db="EMBL/GenBank/DDBJ databases">
        <title>De novo assembled genomes of Belliella spp. (Cyclobacteriaceae) strains.</title>
        <authorList>
            <person name="Szabo A."/>
            <person name="Korponai K."/>
            <person name="Felfoldi T."/>
        </authorList>
    </citation>
    <scope>NUCLEOTIDE SEQUENCE</scope>
    <source>
        <strain evidence="2">DSM 111903</strain>
    </source>
</reference>
<keyword evidence="1" id="KW-1133">Transmembrane helix</keyword>
<keyword evidence="1" id="KW-0812">Transmembrane</keyword>
<accession>A0ABS9V9B8</accession>
<feature type="transmembrane region" description="Helical" evidence="1">
    <location>
        <begin position="35"/>
        <end position="60"/>
    </location>
</feature>
<comment type="caution">
    <text evidence="2">The sequence shown here is derived from an EMBL/GenBank/DDBJ whole genome shotgun (WGS) entry which is preliminary data.</text>
</comment>
<feature type="transmembrane region" description="Helical" evidence="1">
    <location>
        <begin position="9"/>
        <end position="29"/>
    </location>
</feature>
<sequence length="68" mass="8038">MKEGLKNQYLWVVFFLGLILLNYPVLGIYNIPETWFGIPVLYLFVFAIWLGIILMTYLIVKKVKKKDV</sequence>
<evidence type="ECO:0000256" key="1">
    <source>
        <dbReference type="SAM" id="Phobius"/>
    </source>
</evidence>
<evidence type="ECO:0000313" key="3">
    <source>
        <dbReference type="Proteomes" id="UP001165430"/>
    </source>
</evidence>
<name>A0ABS9V9B8_9BACT</name>
<dbReference type="RefSeq" id="WP_241410556.1">
    <property type="nucleotide sequence ID" value="NZ_JAKZGO010000004.1"/>
</dbReference>
<gene>
    <name evidence="2" type="ORF">MM213_05950</name>
</gene>
<proteinExistence type="predicted"/>
<protein>
    <recommendedName>
        <fullName evidence="4">DUF3311 domain-containing protein</fullName>
    </recommendedName>
</protein>
<keyword evidence="3" id="KW-1185">Reference proteome</keyword>
<keyword evidence="1" id="KW-0472">Membrane</keyword>
<dbReference type="EMBL" id="JAKZGO010000004">
    <property type="protein sequence ID" value="MCH7413015.1"/>
    <property type="molecule type" value="Genomic_DNA"/>
</dbReference>
<dbReference type="Proteomes" id="UP001165430">
    <property type="component" value="Unassembled WGS sequence"/>
</dbReference>
<evidence type="ECO:0000313" key="2">
    <source>
        <dbReference type="EMBL" id="MCH7413015.1"/>
    </source>
</evidence>
<evidence type="ECO:0008006" key="4">
    <source>
        <dbReference type="Google" id="ProtNLM"/>
    </source>
</evidence>